<reference evidence="1 2" key="1">
    <citation type="submission" date="2019-03" db="EMBL/GenBank/DDBJ databases">
        <title>Genomic Encyclopedia of Type Strains, Phase IV (KMG-IV): sequencing the most valuable type-strain genomes for metagenomic binning, comparative biology and taxonomic classification.</title>
        <authorList>
            <person name="Goeker M."/>
        </authorList>
    </citation>
    <scope>NUCLEOTIDE SEQUENCE [LARGE SCALE GENOMIC DNA]</scope>
    <source>
        <strain evidence="1 2">DSM 21153</strain>
    </source>
</reference>
<keyword evidence="2" id="KW-1185">Reference proteome</keyword>
<evidence type="ECO:0000313" key="2">
    <source>
        <dbReference type="Proteomes" id="UP000295277"/>
    </source>
</evidence>
<dbReference type="EMBL" id="SLVM01000020">
    <property type="protein sequence ID" value="TCM80496.1"/>
    <property type="molecule type" value="Genomic_DNA"/>
</dbReference>
<evidence type="ECO:0000313" key="1">
    <source>
        <dbReference type="EMBL" id="TCM80496.1"/>
    </source>
</evidence>
<name>A0A4R1YPL3_9RHOB</name>
<dbReference type="AlphaFoldDB" id="A0A4R1YPL3"/>
<comment type="caution">
    <text evidence="1">The sequence shown here is derived from an EMBL/GenBank/DDBJ whole genome shotgun (WGS) entry which is preliminary data.</text>
</comment>
<proteinExistence type="predicted"/>
<accession>A0A4R1YPL3</accession>
<gene>
    <name evidence="1" type="ORF">EV216_1207</name>
</gene>
<protein>
    <submittedName>
        <fullName evidence="1">Uncharacterized protein</fullName>
    </submittedName>
</protein>
<sequence>MPGPGGGWGVGSGGLAPTLRVLAALLADPGLAAILTGEGPIAAPDRLLASLYR</sequence>
<organism evidence="1 2">
    <name type="scientific">Rhodovulum steppense</name>
    <dbReference type="NCBI Taxonomy" id="540251"/>
    <lineage>
        <taxon>Bacteria</taxon>
        <taxon>Pseudomonadati</taxon>
        <taxon>Pseudomonadota</taxon>
        <taxon>Alphaproteobacteria</taxon>
        <taxon>Rhodobacterales</taxon>
        <taxon>Paracoccaceae</taxon>
        <taxon>Rhodovulum</taxon>
    </lineage>
</organism>
<dbReference type="Proteomes" id="UP000295277">
    <property type="component" value="Unassembled WGS sequence"/>
</dbReference>